<name>A0A1M5GH58_9BRAD</name>
<dbReference type="GO" id="GO:0016740">
    <property type="term" value="F:transferase activity"/>
    <property type="evidence" value="ECO:0007669"/>
    <property type="project" value="UniProtKB-KW"/>
</dbReference>
<dbReference type="PANTHER" id="PTHR15364">
    <property type="entry name" value="2'-DEOXYNUCLEOSIDE 5'-PHOSPHATE N-HYDROLASE 1"/>
    <property type="match status" value="1"/>
</dbReference>
<dbReference type="GO" id="GO:0009159">
    <property type="term" value="P:deoxyribonucleoside monophosphate catabolic process"/>
    <property type="evidence" value="ECO:0007669"/>
    <property type="project" value="TreeGrafter"/>
</dbReference>
<accession>A0A1M5GH58</accession>
<sequence length="181" mass="19424">MTATAYLAGPDVFLPNAVAHAARKVEICRRFGLRGLPPLNEDAVPAATELEVWQAIYGKDVAMMEKSDIIIANLTPFAGASADAGTLIEVGWFLGKGKPIFGYSNTSENFESRMRRQLGADHADLGIEGFHLPDNLMIVGAVHSGGYPVFLPTDGNARGLGALDVFETCVEAAARYFARRP</sequence>
<dbReference type="InterPro" id="IPR007710">
    <property type="entry name" value="Nucleoside_deoxyribTrfase"/>
</dbReference>
<dbReference type="GO" id="GO:0070694">
    <property type="term" value="F:5-hydroxymethyl-dUMP N-hydrolase activity"/>
    <property type="evidence" value="ECO:0007669"/>
    <property type="project" value="TreeGrafter"/>
</dbReference>
<dbReference type="Pfam" id="PF05014">
    <property type="entry name" value="Nuc_deoxyrib_tr"/>
    <property type="match status" value="1"/>
</dbReference>
<reference evidence="1 2" key="1">
    <citation type="submission" date="2016-11" db="EMBL/GenBank/DDBJ databases">
        <authorList>
            <person name="Jaros S."/>
            <person name="Januszkiewicz K."/>
            <person name="Wedrychowicz H."/>
        </authorList>
    </citation>
    <scope>NUCLEOTIDE SEQUENCE [LARGE SCALE GENOMIC DNA]</scope>
    <source>
        <strain evidence="1 2">GAS138</strain>
    </source>
</reference>
<dbReference type="PANTHER" id="PTHR15364:SF0">
    <property type="entry name" value="2'-DEOXYNUCLEOSIDE 5'-PHOSPHATE N-HYDROLASE 1"/>
    <property type="match status" value="1"/>
</dbReference>
<dbReference type="Gene3D" id="3.40.50.450">
    <property type="match status" value="1"/>
</dbReference>
<dbReference type="RefSeq" id="WP_079599491.1">
    <property type="nucleotide sequence ID" value="NZ_LT670817.1"/>
</dbReference>
<evidence type="ECO:0000313" key="1">
    <source>
        <dbReference type="EMBL" id="SHG03057.1"/>
    </source>
</evidence>
<dbReference type="EMBL" id="LT670817">
    <property type="protein sequence ID" value="SHG03057.1"/>
    <property type="molecule type" value="Genomic_DNA"/>
</dbReference>
<proteinExistence type="predicted"/>
<organism evidence="1 2">
    <name type="scientific">Bradyrhizobium erythrophlei</name>
    <dbReference type="NCBI Taxonomy" id="1437360"/>
    <lineage>
        <taxon>Bacteria</taxon>
        <taxon>Pseudomonadati</taxon>
        <taxon>Pseudomonadota</taxon>
        <taxon>Alphaproteobacteria</taxon>
        <taxon>Hyphomicrobiales</taxon>
        <taxon>Nitrobacteraceae</taxon>
        <taxon>Bradyrhizobium</taxon>
    </lineage>
</organism>
<keyword evidence="1" id="KW-0808">Transferase</keyword>
<dbReference type="OrthoDB" id="9795789at2"/>
<dbReference type="AlphaFoldDB" id="A0A1M5GH58"/>
<evidence type="ECO:0000313" key="2">
    <source>
        <dbReference type="Proteomes" id="UP000189796"/>
    </source>
</evidence>
<protein>
    <submittedName>
        <fullName evidence="1">Nucleoside 2-deoxyribosyltransferase</fullName>
    </submittedName>
</protein>
<gene>
    <name evidence="1" type="ORF">SAMN05443248_0033</name>
</gene>
<dbReference type="InterPro" id="IPR051239">
    <property type="entry name" value="2'-dNMP_N-hydrolase"/>
</dbReference>
<dbReference type="Proteomes" id="UP000189796">
    <property type="component" value="Chromosome I"/>
</dbReference>
<dbReference type="SUPFAM" id="SSF52309">
    <property type="entry name" value="N-(deoxy)ribosyltransferase-like"/>
    <property type="match status" value="1"/>
</dbReference>